<reference evidence="3" key="1">
    <citation type="submission" date="2015-10" db="EMBL/GenBank/DDBJ databases">
        <title>Genome of Paenibacillus bovis sp. nov.</title>
        <authorList>
            <person name="Wu Z."/>
            <person name="Gao C."/>
            <person name="Liu Z."/>
            <person name="Zheng H."/>
        </authorList>
    </citation>
    <scope>NUCLEOTIDE SEQUENCE [LARGE SCALE GENOMIC DNA]</scope>
    <source>
        <strain evidence="3">BD3526</strain>
    </source>
</reference>
<accession>A0A172ZCD0</accession>
<keyword evidence="1" id="KW-0472">Membrane</keyword>
<dbReference type="STRING" id="1616788.AR543_04265"/>
<dbReference type="KEGG" id="pbv:AR543_04265"/>
<organism evidence="2 3">
    <name type="scientific">Paenibacillus bovis</name>
    <dbReference type="NCBI Taxonomy" id="1616788"/>
    <lineage>
        <taxon>Bacteria</taxon>
        <taxon>Bacillati</taxon>
        <taxon>Bacillota</taxon>
        <taxon>Bacilli</taxon>
        <taxon>Bacillales</taxon>
        <taxon>Paenibacillaceae</taxon>
        <taxon>Paenibacillus</taxon>
    </lineage>
</organism>
<name>A0A172ZCD0_9BACL</name>
<keyword evidence="1" id="KW-0812">Transmembrane</keyword>
<dbReference type="Proteomes" id="UP000078148">
    <property type="component" value="Chromosome"/>
</dbReference>
<dbReference type="OrthoDB" id="2326035at2"/>
<dbReference type="EMBL" id="CP013023">
    <property type="protein sequence ID" value="ANF95305.1"/>
    <property type="molecule type" value="Genomic_DNA"/>
</dbReference>
<keyword evidence="3" id="KW-1185">Reference proteome</keyword>
<dbReference type="Pfam" id="PF12669">
    <property type="entry name" value="FeoB_associated"/>
    <property type="match status" value="1"/>
</dbReference>
<evidence type="ECO:0000313" key="3">
    <source>
        <dbReference type="Proteomes" id="UP000078148"/>
    </source>
</evidence>
<dbReference type="RefSeq" id="WP_060532106.1">
    <property type="nucleotide sequence ID" value="NZ_CP013023.1"/>
</dbReference>
<reference evidence="2 3" key="2">
    <citation type="journal article" date="2016" name="Int. J. Syst. Evol. Microbiol.">
        <title>Paenibacillus bovis sp. nov., isolated from raw yak (Bos grunniens) milk.</title>
        <authorList>
            <person name="Gao C."/>
            <person name="Han J."/>
            <person name="Liu Z."/>
            <person name="Xu X."/>
            <person name="Hang F."/>
            <person name="Wu Z."/>
        </authorList>
    </citation>
    <scope>NUCLEOTIDE SEQUENCE [LARGE SCALE GENOMIC DNA]</scope>
    <source>
        <strain evidence="2 3">BD3526</strain>
    </source>
</reference>
<gene>
    <name evidence="2" type="ORF">AR543_04265</name>
</gene>
<feature type="transmembrane region" description="Helical" evidence="1">
    <location>
        <begin position="6"/>
        <end position="22"/>
    </location>
</feature>
<keyword evidence="1" id="KW-1133">Transmembrane helix</keyword>
<sequence length="63" mass="7058">MINWILLPVILLYTGWMFYRFWQKSKQGACTSCPAARTCAGCCTTETPAITKPELSSIKQAVE</sequence>
<dbReference type="AlphaFoldDB" id="A0A172ZCD0"/>
<protein>
    <submittedName>
        <fullName evidence="2">Uncharacterized protein</fullName>
    </submittedName>
</protein>
<evidence type="ECO:0000256" key="1">
    <source>
        <dbReference type="SAM" id="Phobius"/>
    </source>
</evidence>
<proteinExistence type="predicted"/>
<evidence type="ECO:0000313" key="2">
    <source>
        <dbReference type="EMBL" id="ANF95305.1"/>
    </source>
</evidence>